<gene>
    <name evidence="1" type="ORF">VSS16_20145</name>
</gene>
<name>A0ABV5EDS8_9ACTN</name>
<keyword evidence="2" id="KW-1185">Reference proteome</keyword>
<sequence length="157" mass="15938">MSARLLVSSLAGVAVLGGAAVATFALVGSADAAPSRPTIEKASATSVVVGTPGTDTFTFTATVVDDSGIKSVKVLPWPKSSKLDPTAAEMKHTESATCKATSETTSVCTYTLPMDAQEDAASMPSGTWNMAVLVTAKDGDTTYSAQATTFSVTHNNG</sequence>
<dbReference type="RefSeq" id="WP_376733676.1">
    <property type="nucleotide sequence ID" value="NZ_JAYMRP010000017.1"/>
</dbReference>
<accession>A0ABV5EDS8</accession>
<reference evidence="1 2" key="1">
    <citation type="submission" date="2024-01" db="EMBL/GenBank/DDBJ databases">
        <title>Genome mining of biosynthetic gene clusters to explore secondary metabolites of Streptomyces sp.</title>
        <authorList>
            <person name="Baig A."/>
            <person name="Ajitkumar Shintre N."/>
            <person name="Kumar H."/>
            <person name="Anbarasu A."/>
            <person name="Ramaiah S."/>
        </authorList>
    </citation>
    <scope>NUCLEOTIDE SEQUENCE [LARGE SCALE GENOMIC DNA]</scope>
    <source>
        <strain evidence="1 2">A57</strain>
    </source>
</reference>
<evidence type="ECO:0000313" key="1">
    <source>
        <dbReference type="EMBL" id="MFB8775014.1"/>
    </source>
</evidence>
<evidence type="ECO:0000313" key="2">
    <source>
        <dbReference type="Proteomes" id="UP001585080"/>
    </source>
</evidence>
<comment type="caution">
    <text evidence="1">The sequence shown here is derived from an EMBL/GenBank/DDBJ whole genome shotgun (WGS) entry which is preliminary data.</text>
</comment>
<dbReference type="Proteomes" id="UP001585080">
    <property type="component" value="Unassembled WGS sequence"/>
</dbReference>
<dbReference type="EMBL" id="JAYMRP010000017">
    <property type="protein sequence ID" value="MFB8775014.1"/>
    <property type="molecule type" value="Genomic_DNA"/>
</dbReference>
<proteinExistence type="predicted"/>
<dbReference type="InterPro" id="IPR043761">
    <property type="entry name" value="DUF5707"/>
</dbReference>
<protein>
    <submittedName>
        <fullName evidence="1">DUF5707 domain-containing protein</fullName>
    </submittedName>
</protein>
<organism evidence="1 2">
    <name type="scientific">Streptomyces broussonetiae</name>
    <dbReference type="NCBI Taxonomy" id="2686304"/>
    <lineage>
        <taxon>Bacteria</taxon>
        <taxon>Bacillati</taxon>
        <taxon>Actinomycetota</taxon>
        <taxon>Actinomycetes</taxon>
        <taxon>Kitasatosporales</taxon>
        <taxon>Streptomycetaceae</taxon>
        <taxon>Streptomyces</taxon>
    </lineage>
</organism>
<dbReference type="Pfam" id="PF18968">
    <property type="entry name" value="DUF5707"/>
    <property type="match status" value="1"/>
</dbReference>